<keyword evidence="2" id="KW-1185">Reference proteome</keyword>
<evidence type="ECO:0000313" key="1">
    <source>
        <dbReference type="EMBL" id="SFI35336.1"/>
    </source>
</evidence>
<accession>A0A1I3HHX8</accession>
<sequence>MTDRVVRPTAWVGAPWMRGGRDPVRGLDCWGLVLLCLPGVPDYAGDATARAALARATAEGWADPRWRPLATPQDLCLVMLDRTHAGVWWRGHAVHATETDGVRADPARDLARLGFPSPTFLEWVP</sequence>
<dbReference type="Proteomes" id="UP000199377">
    <property type="component" value="Unassembled WGS sequence"/>
</dbReference>
<name>A0A1I3HHX8_9RHOB</name>
<reference evidence="1 2" key="1">
    <citation type="submission" date="2016-10" db="EMBL/GenBank/DDBJ databases">
        <authorList>
            <person name="de Groot N.N."/>
        </authorList>
    </citation>
    <scope>NUCLEOTIDE SEQUENCE [LARGE SCALE GENOMIC DNA]</scope>
    <source>
        <strain evidence="1 2">CGMCC 1.11030</strain>
    </source>
</reference>
<dbReference type="EMBL" id="FOQH01000006">
    <property type="protein sequence ID" value="SFI35336.1"/>
    <property type="molecule type" value="Genomic_DNA"/>
</dbReference>
<dbReference type="STRING" id="1114924.SAMN05216258_1065"/>
<evidence type="ECO:0000313" key="2">
    <source>
        <dbReference type="Proteomes" id="UP000199377"/>
    </source>
</evidence>
<dbReference type="AlphaFoldDB" id="A0A1I3HHX8"/>
<organism evidence="1 2">
    <name type="scientific">Albimonas pacifica</name>
    <dbReference type="NCBI Taxonomy" id="1114924"/>
    <lineage>
        <taxon>Bacteria</taxon>
        <taxon>Pseudomonadati</taxon>
        <taxon>Pseudomonadota</taxon>
        <taxon>Alphaproteobacteria</taxon>
        <taxon>Rhodobacterales</taxon>
        <taxon>Paracoccaceae</taxon>
        <taxon>Albimonas</taxon>
    </lineage>
</organism>
<proteinExistence type="predicted"/>
<dbReference type="RefSeq" id="WP_143103327.1">
    <property type="nucleotide sequence ID" value="NZ_FOQH01000006.1"/>
</dbReference>
<dbReference type="OrthoDB" id="8481272at2"/>
<dbReference type="Gene3D" id="3.90.1720.10">
    <property type="entry name" value="endopeptidase domain like (from Nostoc punctiforme)"/>
    <property type="match status" value="1"/>
</dbReference>
<protein>
    <recommendedName>
        <fullName evidence="3">NlpC/P60 family protein</fullName>
    </recommendedName>
</protein>
<evidence type="ECO:0008006" key="3">
    <source>
        <dbReference type="Google" id="ProtNLM"/>
    </source>
</evidence>
<gene>
    <name evidence="1" type="ORF">SAMN05216258_1065</name>
</gene>